<reference evidence="1" key="1">
    <citation type="submission" date="2023-03" db="EMBL/GenBank/DDBJ databases">
        <title>Chromosome-level genomes of two armyworms, Mythimna separata and Mythimna loreyi, provide insights into the biosynthesis and reception of sex pheromones.</title>
        <authorList>
            <person name="Zhao H."/>
        </authorList>
    </citation>
    <scope>NUCLEOTIDE SEQUENCE</scope>
    <source>
        <strain evidence="1">BeijingLab</strain>
    </source>
</reference>
<proteinExistence type="predicted"/>
<dbReference type="EMBL" id="CM056792">
    <property type="protein sequence ID" value="KAJ8722030.1"/>
    <property type="molecule type" value="Genomic_DNA"/>
</dbReference>
<sequence>MNNLKLVLCFLTVVKYAESANILYVVPFTSKSHFIMLKPIGLELARRGHNVTVITGYRVSNPPKNYHQYLVDEKEIWDILGGGRPNVFDMINVPAVEFHYNVLWKGGIAFTELVLNSTDIKTLLKEETKFDLVISEQFYQEALNVLAHKYNAPLVLVTTFGNCMRHNIVNRNPLQLATVLSEFIHVRDPTSFWGRMWNFYFTVYEYVYWKYWYLEEQEKLVKKYLPDLPKPVPSLIDLQKNASLILMNGHFSFDASAAYLPNAVEIGGVHLSESDTKLPEDLQEILDNAKHGVIYMNFGSNVRSSELPVKKRDAFLNVFKKLKQTILWKWEDDNLENKPDNLIVRKWLPQKEILCHPNIKVFISHGGQIGTQEATFHGVPIIGIPIYGDQYNNLLQSQTLGTGKILEYSDINEERLTKTLNEVLTNDCYSTKAKELSIRFKDRPMSALDTAMFWIEYVMRNNGAHYMKNPAMELNWVAYTMIDVYAFILVLLLVSVYVILKVLMIVISLLKAKPQKRQKEKRT</sequence>
<evidence type="ECO:0000313" key="1">
    <source>
        <dbReference type="EMBL" id="KAJ8722030.1"/>
    </source>
</evidence>
<keyword evidence="2" id="KW-1185">Reference proteome</keyword>
<protein>
    <submittedName>
        <fullName evidence="1">Uncharacterized protein</fullName>
    </submittedName>
</protein>
<comment type="caution">
    <text evidence="1">The sequence shown here is derived from an EMBL/GenBank/DDBJ whole genome shotgun (WGS) entry which is preliminary data.</text>
</comment>
<dbReference type="Proteomes" id="UP001231649">
    <property type="component" value="Chromosome 16"/>
</dbReference>
<name>A0ACC2QPV5_9NEOP</name>
<accession>A0ACC2QPV5</accession>
<organism evidence="1 2">
    <name type="scientific">Mythimna loreyi</name>
    <dbReference type="NCBI Taxonomy" id="667449"/>
    <lineage>
        <taxon>Eukaryota</taxon>
        <taxon>Metazoa</taxon>
        <taxon>Ecdysozoa</taxon>
        <taxon>Arthropoda</taxon>
        <taxon>Hexapoda</taxon>
        <taxon>Insecta</taxon>
        <taxon>Pterygota</taxon>
        <taxon>Neoptera</taxon>
        <taxon>Endopterygota</taxon>
        <taxon>Lepidoptera</taxon>
        <taxon>Glossata</taxon>
        <taxon>Ditrysia</taxon>
        <taxon>Noctuoidea</taxon>
        <taxon>Noctuidae</taxon>
        <taxon>Noctuinae</taxon>
        <taxon>Hadenini</taxon>
        <taxon>Mythimna</taxon>
    </lineage>
</organism>
<evidence type="ECO:0000313" key="2">
    <source>
        <dbReference type="Proteomes" id="UP001231649"/>
    </source>
</evidence>
<gene>
    <name evidence="1" type="ORF">PYW08_004432</name>
</gene>